<dbReference type="PANTHER" id="PTHR36140">
    <property type="entry name" value="F-BOX DOMAIN-CONTAINING PROTEIN-RELATED"/>
    <property type="match status" value="1"/>
</dbReference>
<protein>
    <recommendedName>
        <fullName evidence="1">F-box domain-containing protein</fullName>
    </recommendedName>
</protein>
<name>A0AAD8WQU4_LOLMU</name>
<proteinExistence type="predicted"/>
<dbReference type="Pfam" id="PF12937">
    <property type="entry name" value="F-box-like"/>
    <property type="match status" value="1"/>
</dbReference>
<gene>
    <name evidence="2" type="ORF">QYE76_057617</name>
</gene>
<dbReference type="InterPro" id="IPR001810">
    <property type="entry name" value="F-box_dom"/>
</dbReference>
<organism evidence="2 3">
    <name type="scientific">Lolium multiflorum</name>
    <name type="common">Italian ryegrass</name>
    <name type="synonym">Lolium perenne subsp. multiflorum</name>
    <dbReference type="NCBI Taxonomy" id="4521"/>
    <lineage>
        <taxon>Eukaryota</taxon>
        <taxon>Viridiplantae</taxon>
        <taxon>Streptophyta</taxon>
        <taxon>Embryophyta</taxon>
        <taxon>Tracheophyta</taxon>
        <taxon>Spermatophyta</taxon>
        <taxon>Magnoliopsida</taxon>
        <taxon>Liliopsida</taxon>
        <taxon>Poales</taxon>
        <taxon>Poaceae</taxon>
        <taxon>BOP clade</taxon>
        <taxon>Pooideae</taxon>
        <taxon>Poodae</taxon>
        <taxon>Poeae</taxon>
        <taxon>Poeae Chloroplast Group 2 (Poeae type)</taxon>
        <taxon>Loliodinae</taxon>
        <taxon>Loliinae</taxon>
        <taxon>Lolium</taxon>
    </lineage>
</organism>
<reference evidence="2" key="1">
    <citation type="submission" date="2023-07" db="EMBL/GenBank/DDBJ databases">
        <title>A chromosome-level genome assembly of Lolium multiflorum.</title>
        <authorList>
            <person name="Chen Y."/>
            <person name="Copetti D."/>
            <person name="Kolliker R."/>
            <person name="Studer B."/>
        </authorList>
    </citation>
    <scope>NUCLEOTIDE SEQUENCE</scope>
    <source>
        <strain evidence="2">02402/16</strain>
        <tissue evidence="2">Leaf</tissue>
    </source>
</reference>
<dbReference type="AlphaFoldDB" id="A0AAD8WQU4"/>
<evidence type="ECO:0000313" key="2">
    <source>
        <dbReference type="EMBL" id="KAK1669458.1"/>
    </source>
</evidence>
<sequence>MAKQARRDNGVGALPDDLLRDVLARVPGHVDIFRCAGVCRRWLRLIADPAFLRRAGVLPKDAGDTSFVAGVFYQDAYLFSPTEEGRCNWKFKRLYPWPAADWPLRFLVPNSNGRFDYAKWPFNQATTRPDASWPLRFLAPNRDGLFNCALPLASRRGLLLLRVLPAPLDWRRLHLLVCDPLTGRRRRVPPLTLLANPELRGTDVTGYAILTYADDNHQDRRHQQRSSFKVLFTAKNSDDGLVYAYSYASSTDSWSAPIRCSRRVSRLTMSGPRAGVVTRGGTVYWLYRSKTHFYALGVTADATDISLAKIPIQVDRHALRLQPPFPCVAGGKLAFAVVDRQTSGTVDLWSKHDDNDLDPEGQWTHSNIMSKGAQGIKIFAFAEGRGALLLHDGNSLFTLDVDSMKIEPVTTCTWDEKRLCSRRSNKCGGYYSCQVCTYNSHVLYEMDWPSYILHLSAGMMGDTMR</sequence>
<dbReference type="Gene3D" id="1.20.1280.50">
    <property type="match status" value="1"/>
</dbReference>
<evidence type="ECO:0000313" key="3">
    <source>
        <dbReference type="Proteomes" id="UP001231189"/>
    </source>
</evidence>
<keyword evidence="3" id="KW-1185">Reference proteome</keyword>
<comment type="caution">
    <text evidence="2">The sequence shown here is derived from an EMBL/GenBank/DDBJ whole genome shotgun (WGS) entry which is preliminary data.</text>
</comment>
<evidence type="ECO:0000259" key="1">
    <source>
        <dbReference type="SMART" id="SM00256"/>
    </source>
</evidence>
<dbReference type="Proteomes" id="UP001231189">
    <property type="component" value="Unassembled WGS sequence"/>
</dbReference>
<dbReference type="SUPFAM" id="SSF81383">
    <property type="entry name" value="F-box domain"/>
    <property type="match status" value="1"/>
</dbReference>
<accession>A0AAD8WQU4</accession>
<dbReference type="EMBL" id="JAUUTY010000003">
    <property type="protein sequence ID" value="KAK1669458.1"/>
    <property type="molecule type" value="Genomic_DNA"/>
</dbReference>
<dbReference type="SMART" id="SM00256">
    <property type="entry name" value="FBOX"/>
    <property type="match status" value="1"/>
</dbReference>
<dbReference type="InterPro" id="IPR036047">
    <property type="entry name" value="F-box-like_dom_sf"/>
</dbReference>
<dbReference type="PANTHER" id="PTHR36140:SF2">
    <property type="entry name" value="OS01G0152950 PROTEIN"/>
    <property type="match status" value="1"/>
</dbReference>
<feature type="domain" description="F-box" evidence="1">
    <location>
        <begin position="14"/>
        <end position="55"/>
    </location>
</feature>